<evidence type="ECO:0000256" key="5">
    <source>
        <dbReference type="SAM" id="Phobius"/>
    </source>
</evidence>
<gene>
    <name evidence="6" type="ORF">jhhlp_004643</name>
</gene>
<feature type="transmembrane region" description="Helical" evidence="5">
    <location>
        <begin position="69"/>
        <end position="90"/>
    </location>
</feature>
<dbReference type="SUPFAM" id="SSF161084">
    <property type="entry name" value="MAPEG domain-like"/>
    <property type="match status" value="1"/>
</dbReference>
<feature type="transmembrane region" description="Helical" evidence="5">
    <location>
        <begin position="12"/>
        <end position="30"/>
    </location>
</feature>
<sequence>MALVNFESNISFYTVPVGFLLAMLPHLYAISSGIKKYNPGNPRQFESTIASDSTIDKITKLRIIRAKSASANAFETLGLYAAAVVAGNIAQLDKDTLNWLSSLYVISRVLYIITYIWLQENRALSPLRTVFWGGSIWSIVSLFLKAGHAMA</sequence>
<dbReference type="AlphaFoldDB" id="A0A2N3NC61"/>
<evidence type="ECO:0000256" key="3">
    <source>
        <dbReference type="ARBA" id="ARBA00022989"/>
    </source>
</evidence>
<feature type="transmembrane region" description="Helical" evidence="5">
    <location>
        <begin position="96"/>
        <end position="118"/>
    </location>
</feature>
<evidence type="ECO:0000256" key="2">
    <source>
        <dbReference type="ARBA" id="ARBA00022692"/>
    </source>
</evidence>
<name>A0A2N3NC61_9PEZI</name>
<protein>
    <recommendedName>
        <fullName evidence="8">MAPEG family protein</fullName>
    </recommendedName>
</protein>
<dbReference type="EMBL" id="NLAX01000010">
    <property type="protein sequence ID" value="PKS10018.1"/>
    <property type="molecule type" value="Genomic_DNA"/>
</dbReference>
<dbReference type="InterPro" id="IPR001129">
    <property type="entry name" value="Membr-assoc_MAPEG"/>
</dbReference>
<dbReference type="PANTHER" id="PTHR35371">
    <property type="entry name" value="INNER MEMBRANE PROTEIN"/>
    <property type="match status" value="1"/>
</dbReference>
<reference evidence="6 7" key="1">
    <citation type="journal article" date="2017" name="G3 (Bethesda)">
        <title>First Draft Genome Sequence of the Pathogenic Fungus Lomentospora prolificans (Formerly Scedosporium prolificans).</title>
        <authorList>
            <person name="Luo R."/>
            <person name="Zimin A."/>
            <person name="Workman R."/>
            <person name="Fan Y."/>
            <person name="Pertea G."/>
            <person name="Grossman N."/>
            <person name="Wear M.P."/>
            <person name="Jia B."/>
            <person name="Miller H."/>
            <person name="Casadevall A."/>
            <person name="Timp W."/>
            <person name="Zhang S.X."/>
            <person name="Salzberg S.L."/>
        </authorList>
    </citation>
    <scope>NUCLEOTIDE SEQUENCE [LARGE SCALE GENOMIC DNA]</scope>
    <source>
        <strain evidence="6 7">JHH-5317</strain>
    </source>
</reference>
<evidence type="ECO:0000256" key="4">
    <source>
        <dbReference type="ARBA" id="ARBA00023136"/>
    </source>
</evidence>
<evidence type="ECO:0008006" key="8">
    <source>
        <dbReference type="Google" id="ProtNLM"/>
    </source>
</evidence>
<accession>A0A2N3NC61</accession>
<dbReference type="InParanoid" id="A0A2N3NC61"/>
<keyword evidence="3 5" id="KW-1133">Transmembrane helix</keyword>
<dbReference type="OrthoDB" id="2122304at2759"/>
<dbReference type="Gene3D" id="1.20.120.550">
    <property type="entry name" value="Membrane associated eicosanoid/glutathione metabolism-like domain"/>
    <property type="match status" value="1"/>
</dbReference>
<comment type="caution">
    <text evidence="6">The sequence shown here is derived from an EMBL/GenBank/DDBJ whole genome shotgun (WGS) entry which is preliminary data.</text>
</comment>
<dbReference type="Proteomes" id="UP000233524">
    <property type="component" value="Unassembled WGS sequence"/>
</dbReference>
<keyword evidence="4 5" id="KW-0472">Membrane</keyword>
<dbReference type="InterPro" id="IPR023352">
    <property type="entry name" value="MAPEG-like_dom_sf"/>
</dbReference>
<feature type="transmembrane region" description="Helical" evidence="5">
    <location>
        <begin position="130"/>
        <end position="150"/>
    </location>
</feature>
<dbReference type="PANTHER" id="PTHR35371:SF1">
    <property type="entry name" value="BLR7753 PROTEIN"/>
    <property type="match status" value="1"/>
</dbReference>
<keyword evidence="2 5" id="KW-0812">Transmembrane</keyword>
<keyword evidence="7" id="KW-1185">Reference proteome</keyword>
<dbReference type="Pfam" id="PF01124">
    <property type="entry name" value="MAPEG"/>
    <property type="match status" value="1"/>
</dbReference>
<comment type="subcellular location">
    <subcellularLocation>
        <location evidence="1">Membrane</location>
    </subcellularLocation>
</comment>
<evidence type="ECO:0000313" key="7">
    <source>
        <dbReference type="Proteomes" id="UP000233524"/>
    </source>
</evidence>
<dbReference type="GO" id="GO:0016020">
    <property type="term" value="C:membrane"/>
    <property type="evidence" value="ECO:0007669"/>
    <property type="project" value="UniProtKB-SubCell"/>
</dbReference>
<evidence type="ECO:0000313" key="6">
    <source>
        <dbReference type="EMBL" id="PKS10018.1"/>
    </source>
</evidence>
<organism evidence="6 7">
    <name type="scientific">Lomentospora prolificans</name>
    <dbReference type="NCBI Taxonomy" id="41688"/>
    <lineage>
        <taxon>Eukaryota</taxon>
        <taxon>Fungi</taxon>
        <taxon>Dikarya</taxon>
        <taxon>Ascomycota</taxon>
        <taxon>Pezizomycotina</taxon>
        <taxon>Sordariomycetes</taxon>
        <taxon>Hypocreomycetidae</taxon>
        <taxon>Microascales</taxon>
        <taxon>Microascaceae</taxon>
        <taxon>Lomentospora</taxon>
    </lineage>
</organism>
<proteinExistence type="predicted"/>
<dbReference type="VEuPathDB" id="FungiDB:jhhlp_004643"/>
<evidence type="ECO:0000256" key="1">
    <source>
        <dbReference type="ARBA" id="ARBA00004370"/>
    </source>
</evidence>